<dbReference type="PANTHER" id="PTHR11941">
    <property type="entry name" value="ENOYL-COA HYDRATASE-RELATED"/>
    <property type="match status" value="1"/>
</dbReference>
<keyword evidence="2" id="KW-1185">Reference proteome</keyword>
<evidence type="ECO:0000313" key="2">
    <source>
        <dbReference type="Proteomes" id="UP000256485"/>
    </source>
</evidence>
<dbReference type="PANTHER" id="PTHR11941:SF54">
    <property type="entry name" value="ENOYL-COA HYDRATASE, MITOCHONDRIAL"/>
    <property type="match status" value="1"/>
</dbReference>
<dbReference type="Gene3D" id="3.90.226.10">
    <property type="entry name" value="2-enoyl-CoA Hydratase, Chain A, domain 1"/>
    <property type="match status" value="1"/>
</dbReference>
<dbReference type="InterPro" id="IPR001753">
    <property type="entry name" value="Enoyl-CoA_hydra/iso"/>
</dbReference>
<accession>A0A3D9V9B4</accession>
<organism evidence="1 2">
    <name type="scientific">Thermasporomyces composti</name>
    <dbReference type="NCBI Taxonomy" id="696763"/>
    <lineage>
        <taxon>Bacteria</taxon>
        <taxon>Bacillati</taxon>
        <taxon>Actinomycetota</taxon>
        <taxon>Actinomycetes</taxon>
        <taxon>Propionibacteriales</taxon>
        <taxon>Nocardioidaceae</taxon>
        <taxon>Thermasporomyces</taxon>
    </lineage>
</organism>
<dbReference type="SUPFAM" id="SSF52096">
    <property type="entry name" value="ClpP/crotonase"/>
    <property type="match status" value="1"/>
</dbReference>
<dbReference type="EMBL" id="QTUC01000001">
    <property type="protein sequence ID" value="REF37886.1"/>
    <property type="molecule type" value="Genomic_DNA"/>
</dbReference>
<gene>
    <name evidence="1" type="ORF">DFJ64_3347</name>
</gene>
<protein>
    <submittedName>
        <fullName evidence="1">Enoyl-CoA hydratase/carnithine racemase</fullName>
    </submittedName>
</protein>
<reference evidence="1 2" key="1">
    <citation type="submission" date="2018-08" db="EMBL/GenBank/DDBJ databases">
        <title>Sequencing the genomes of 1000 actinobacteria strains.</title>
        <authorList>
            <person name="Klenk H.-P."/>
        </authorList>
    </citation>
    <scope>NUCLEOTIDE SEQUENCE [LARGE SCALE GENOMIC DNA]</scope>
    <source>
        <strain evidence="1 2">DSM 22891</strain>
    </source>
</reference>
<sequence>MVDELLLDRDGAILRVTFNRPRRRNALTWEMYDALLAVCHQVEADPGVRVLVLRGAGGEAFVSGTDIAQFAEFASGEDGVEYERRVSDVLEGLTRLRVPTIAVVTGWCVGAGLAVAAACDLRIATHGSRFAIPIARTVGNTPSLATIALLADQLGVGRTLDLLLRARAMTAREAHEAGFVCEVCGDEEIVERTAEIERRLLEHAPLTMWAAKEAMHRLRTARLPDDTDILRRVYGSEDFREGVRAFLAREPPRWGGR</sequence>
<dbReference type="AlphaFoldDB" id="A0A3D9V9B4"/>
<dbReference type="Proteomes" id="UP000256485">
    <property type="component" value="Unassembled WGS sequence"/>
</dbReference>
<name>A0A3D9V9B4_THECX</name>
<comment type="caution">
    <text evidence="1">The sequence shown here is derived from an EMBL/GenBank/DDBJ whole genome shotgun (WGS) entry which is preliminary data.</text>
</comment>
<dbReference type="InterPro" id="IPR029045">
    <property type="entry name" value="ClpP/crotonase-like_dom_sf"/>
</dbReference>
<dbReference type="GO" id="GO:0003824">
    <property type="term" value="F:catalytic activity"/>
    <property type="evidence" value="ECO:0007669"/>
    <property type="project" value="UniProtKB-ARBA"/>
</dbReference>
<dbReference type="NCBIfam" id="NF004796">
    <property type="entry name" value="PRK06144.1"/>
    <property type="match status" value="1"/>
</dbReference>
<dbReference type="Pfam" id="PF00378">
    <property type="entry name" value="ECH_1"/>
    <property type="match status" value="1"/>
</dbReference>
<evidence type="ECO:0000313" key="1">
    <source>
        <dbReference type="EMBL" id="REF37886.1"/>
    </source>
</evidence>
<proteinExistence type="predicted"/>
<dbReference type="OrthoDB" id="4608673at2"/>
<dbReference type="GO" id="GO:0006635">
    <property type="term" value="P:fatty acid beta-oxidation"/>
    <property type="evidence" value="ECO:0007669"/>
    <property type="project" value="TreeGrafter"/>
</dbReference>
<dbReference type="CDD" id="cd06558">
    <property type="entry name" value="crotonase-like"/>
    <property type="match status" value="1"/>
</dbReference>